<sequence length="66" mass="6958">MEVPATLMGASMVERKLGGLEVADLVREVGNLVLAGALEENSAGRRALVDMEVTETQGRQEMVASA</sequence>
<proteinExistence type="predicted"/>
<protein>
    <submittedName>
        <fullName evidence="1">Uncharacterized protein</fullName>
    </submittedName>
</protein>
<organism evidence="1 2">
    <name type="scientific">Candidatus Accumulibacter phosphatis</name>
    <dbReference type="NCBI Taxonomy" id="327160"/>
    <lineage>
        <taxon>Bacteria</taxon>
        <taxon>Pseudomonadati</taxon>
        <taxon>Pseudomonadota</taxon>
        <taxon>Betaproteobacteria</taxon>
        <taxon>Candidatus Accumulibacter</taxon>
    </lineage>
</organism>
<reference evidence="1 2" key="1">
    <citation type="submission" date="2014-02" db="EMBL/GenBank/DDBJ databases">
        <title>Expanding our view of genomic diversity in Candidatus Accumulibacter clades.</title>
        <authorList>
            <person name="Skennerton C.T."/>
            <person name="Barr J.J."/>
            <person name="Slater F.R."/>
            <person name="Bond P.L."/>
            <person name="Tyson G.W."/>
        </authorList>
    </citation>
    <scope>NUCLEOTIDE SEQUENCE [LARGE SCALE GENOMIC DNA]</scope>
    <source>
        <strain evidence="2">BA-91</strain>
    </source>
</reference>
<evidence type="ECO:0000313" key="1">
    <source>
        <dbReference type="EMBL" id="KFB72846.1"/>
    </source>
</evidence>
<dbReference type="AlphaFoldDB" id="A0A080LW26"/>
<accession>A0A080LW26</accession>
<gene>
    <name evidence="1" type="ORF">AW09_001930</name>
</gene>
<evidence type="ECO:0000313" key="2">
    <source>
        <dbReference type="Proteomes" id="UP000020077"/>
    </source>
</evidence>
<dbReference type="Proteomes" id="UP000020077">
    <property type="component" value="Unassembled WGS sequence"/>
</dbReference>
<name>A0A080LW26_9PROT</name>
<comment type="caution">
    <text evidence="1">The sequence shown here is derived from an EMBL/GenBank/DDBJ whole genome shotgun (WGS) entry which is preliminary data.</text>
</comment>
<dbReference type="EMBL" id="JDVG02000327">
    <property type="protein sequence ID" value="KFB72846.1"/>
    <property type="molecule type" value="Genomic_DNA"/>
</dbReference>